<dbReference type="EMBL" id="JACBYE010000004">
    <property type="protein sequence ID" value="NYS92454.1"/>
    <property type="molecule type" value="Genomic_DNA"/>
</dbReference>
<keyword evidence="3" id="KW-1185">Reference proteome</keyword>
<accession>A0A853ERW2</accession>
<comment type="caution">
    <text evidence="2">The sequence shown here is derived from an EMBL/GenBank/DDBJ whole genome shotgun (WGS) entry which is preliminary data.</text>
</comment>
<dbReference type="InterPro" id="IPR029063">
    <property type="entry name" value="SAM-dependent_MTases_sf"/>
</dbReference>
<reference evidence="2 3" key="1">
    <citation type="submission" date="2020-07" db="EMBL/GenBank/DDBJ databases">
        <title>MOT database genomes.</title>
        <authorList>
            <person name="Joseph S."/>
            <person name="Aduse-Opoku J."/>
            <person name="Hashim A."/>
            <person name="Wade W."/>
            <person name="Curtis M."/>
        </authorList>
    </citation>
    <scope>NUCLEOTIDE SEQUENCE [LARGE SCALE GENOMIC DNA]</scope>
    <source>
        <strain evidence="2 3">DSM 100099</strain>
    </source>
</reference>
<evidence type="ECO:0000313" key="2">
    <source>
        <dbReference type="EMBL" id="NYS92454.1"/>
    </source>
</evidence>
<keyword evidence="2" id="KW-0808">Transferase</keyword>
<gene>
    <name evidence="2" type="ORF">HZZ10_02760</name>
</gene>
<evidence type="ECO:0000259" key="1">
    <source>
        <dbReference type="Pfam" id="PF08241"/>
    </source>
</evidence>
<dbReference type="Pfam" id="PF08241">
    <property type="entry name" value="Methyltransf_11"/>
    <property type="match status" value="1"/>
</dbReference>
<protein>
    <submittedName>
        <fullName evidence="2">Methyltransferase domain-containing protein</fullName>
    </submittedName>
</protein>
<proteinExistence type="predicted"/>
<dbReference type="InterPro" id="IPR013216">
    <property type="entry name" value="Methyltransf_11"/>
</dbReference>
<dbReference type="CDD" id="cd02440">
    <property type="entry name" value="AdoMet_MTases"/>
    <property type="match status" value="1"/>
</dbReference>
<dbReference type="Proteomes" id="UP000561011">
    <property type="component" value="Unassembled WGS sequence"/>
</dbReference>
<organism evidence="2 3">
    <name type="scientific">Sanguibacter inulinus</name>
    <dbReference type="NCBI Taxonomy" id="60922"/>
    <lineage>
        <taxon>Bacteria</taxon>
        <taxon>Bacillati</taxon>
        <taxon>Actinomycetota</taxon>
        <taxon>Actinomycetes</taxon>
        <taxon>Micrococcales</taxon>
        <taxon>Sanguibacteraceae</taxon>
        <taxon>Sanguibacter</taxon>
    </lineage>
</organism>
<feature type="domain" description="Methyltransferase type 11" evidence="1">
    <location>
        <begin position="43"/>
        <end position="133"/>
    </location>
</feature>
<dbReference type="SUPFAM" id="SSF53335">
    <property type="entry name" value="S-adenosyl-L-methionine-dependent methyltransferases"/>
    <property type="match status" value="1"/>
</dbReference>
<dbReference type="AlphaFoldDB" id="A0A853ERW2"/>
<dbReference type="GO" id="GO:0008757">
    <property type="term" value="F:S-adenosylmethionine-dependent methyltransferase activity"/>
    <property type="evidence" value="ECO:0007669"/>
    <property type="project" value="InterPro"/>
</dbReference>
<dbReference type="Gene3D" id="3.40.50.150">
    <property type="entry name" value="Vaccinia Virus protein VP39"/>
    <property type="match status" value="1"/>
</dbReference>
<evidence type="ECO:0000313" key="3">
    <source>
        <dbReference type="Proteomes" id="UP000561011"/>
    </source>
</evidence>
<sequence length="262" mass="27769">MTTTGLARGWNDATTYARTFGRLCDGTIDPILDEVEPSGGRLLDVGTGPGRLPLAAAGRGWDVTAVDPEAQMLAIASVTAPPATCIEAALPDLPFHDDSFDAVVAGYVVNHLRDPRAGVAEMVRVLRPGGDLAVTIWPSELTAMNAMWAEVVERAGVERPASTATPARDDFARTEDGLTQLLAGAGLEAEAHVVTWDFEMDADLLWTGVEAGIAAIGATYLAQDDRGRSAMRAAYREIVDARFGTAPLRLASRALLGRGTRR</sequence>
<dbReference type="PANTHER" id="PTHR43591">
    <property type="entry name" value="METHYLTRANSFERASE"/>
    <property type="match status" value="1"/>
</dbReference>
<dbReference type="RefSeq" id="WP_179912319.1">
    <property type="nucleotide sequence ID" value="NZ_JACBYE010000004.1"/>
</dbReference>
<keyword evidence="2" id="KW-0489">Methyltransferase</keyword>
<dbReference type="GO" id="GO:0032259">
    <property type="term" value="P:methylation"/>
    <property type="evidence" value="ECO:0007669"/>
    <property type="project" value="UniProtKB-KW"/>
</dbReference>
<name>A0A853ERW2_9MICO</name>